<keyword evidence="3" id="KW-1185">Reference proteome</keyword>
<comment type="caution">
    <text evidence="2">The sequence shown here is derived from an EMBL/GenBank/DDBJ whole genome shotgun (WGS) entry which is preliminary data.</text>
</comment>
<proteinExistence type="predicted"/>
<gene>
    <name evidence="2" type="ORF">ACFOGJ_18355</name>
</gene>
<accession>A0ABV7L4B3</accession>
<dbReference type="InterPro" id="IPR029058">
    <property type="entry name" value="AB_hydrolase_fold"/>
</dbReference>
<evidence type="ECO:0000313" key="2">
    <source>
        <dbReference type="EMBL" id="MFC3229215.1"/>
    </source>
</evidence>
<dbReference type="Pfam" id="PF00135">
    <property type="entry name" value="COesterase"/>
    <property type="match status" value="1"/>
</dbReference>
<dbReference type="RefSeq" id="WP_379903206.1">
    <property type="nucleotide sequence ID" value="NZ_JBHRTR010000031.1"/>
</dbReference>
<dbReference type="InterPro" id="IPR050309">
    <property type="entry name" value="Type-B_Carboxylest/Lipase"/>
</dbReference>
<dbReference type="PROSITE" id="PS00941">
    <property type="entry name" value="CARBOXYLESTERASE_B_2"/>
    <property type="match status" value="1"/>
</dbReference>
<feature type="domain" description="Carboxylesterase type B" evidence="1">
    <location>
        <begin position="11"/>
        <end position="470"/>
    </location>
</feature>
<name>A0ABV7L4B3_9PROT</name>
<dbReference type="Proteomes" id="UP001595528">
    <property type="component" value="Unassembled WGS sequence"/>
</dbReference>
<dbReference type="EMBL" id="JBHRTR010000031">
    <property type="protein sequence ID" value="MFC3229215.1"/>
    <property type="molecule type" value="Genomic_DNA"/>
</dbReference>
<evidence type="ECO:0000313" key="3">
    <source>
        <dbReference type="Proteomes" id="UP001595528"/>
    </source>
</evidence>
<evidence type="ECO:0000259" key="1">
    <source>
        <dbReference type="Pfam" id="PF00135"/>
    </source>
</evidence>
<dbReference type="PANTHER" id="PTHR11559">
    <property type="entry name" value="CARBOXYLESTERASE"/>
    <property type="match status" value="1"/>
</dbReference>
<dbReference type="InterPro" id="IPR019819">
    <property type="entry name" value="Carboxylesterase_B_CS"/>
</dbReference>
<protein>
    <submittedName>
        <fullName evidence="2">Carboxylesterase/lipase family protein</fullName>
    </submittedName>
</protein>
<reference evidence="3" key="1">
    <citation type="journal article" date="2019" name="Int. J. Syst. Evol. Microbiol.">
        <title>The Global Catalogue of Microorganisms (GCM) 10K type strain sequencing project: providing services to taxonomists for standard genome sequencing and annotation.</title>
        <authorList>
            <consortium name="The Broad Institute Genomics Platform"/>
            <consortium name="The Broad Institute Genome Sequencing Center for Infectious Disease"/>
            <person name="Wu L."/>
            <person name="Ma J."/>
        </authorList>
    </citation>
    <scope>NUCLEOTIDE SEQUENCE [LARGE SCALE GENOMIC DNA]</scope>
    <source>
        <strain evidence="3">KCTC 42964</strain>
    </source>
</reference>
<dbReference type="InterPro" id="IPR002018">
    <property type="entry name" value="CarbesteraseB"/>
</dbReference>
<sequence>MTDAPVTDRVVVETTSGQVAGAGGAVLSFKGLPFAAPPVGPLRWRRPTPPAAWTGVREALRFGDDPVQSRGPNLRGPRSSEDCLTLNVWAPRDPGAAPLPVLVWFPGGGYVAGAGSDRRFDGEALAALGAVVVTCNYRVGLFGFLAHPRLSAADDGASGNYGLYDKIAALEWIRDNIAAFGGDPGRVTAFGVSAGSASVALLLTAPGVRGLFHRAILQSAGAYRPLAPLADAEQAGLALGADIDALRALPTEEAFGLTGRLVPKQRGLTSARVLRPIRDGRLLFQDDRDAWTGGDFERMPLLVGNTADEGRMFTGNWTIRTPDAYRSFLAETFGEMAQEAERVYPAATEAEVTEQLAFLFGDSQFTYGGWGIAGAAARHGAPVWRYIFRRHPGGRAAEPEHGDDVPYVFGTLPALDAQPPHDEADADLSRRMMAAWLAFAASGDPGRGLGAWPVGDDSGDRHLAIDADCRPMAAWRGTQMRFLDRYYDSRS</sequence>
<dbReference type="SUPFAM" id="SSF53474">
    <property type="entry name" value="alpha/beta-Hydrolases"/>
    <property type="match status" value="1"/>
</dbReference>
<organism evidence="2 3">
    <name type="scientific">Marinibaculum pumilum</name>
    <dbReference type="NCBI Taxonomy" id="1766165"/>
    <lineage>
        <taxon>Bacteria</taxon>
        <taxon>Pseudomonadati</taxon>
        <taxon>Pseudomonadota</taxon>
        <taxon>Alphaproteobacteria</taxon>
        <taxon>Rhodospirillales</taxon>
        <taxon>Rhodospirillaceae</taxon>
        <taxon>Marinibaculum</taxon>
    </lineage>
</organism>
<dbReference type="Gene3D" id="3.40.50.1820">
    <property type="entry name" value="alpha/beta hydrolase"/>
    <property type="match status" value="1"/>
</dbReference>